<dbReference type="GO" id="GO:0012505">
    <property type="term" value="C:endomembrane system"/>
    <property type="evidence" value="ECO:0007669"/>
    <property type="project" value="UniProtKB-SubCell"/>
</dbReference>
<dbReference type="InParanoid" id="A0A1E5RNA0"/>
<feature type="transmembrane region" description="Helical" evidence="5">
    <location>
        <begin position="44"/>
        <end position="61"/>
    </location>
</feature>
<feature type="transmembrane region" description="Helical" evidence="5">
    <location>
        <begin position="73"/>
        <end position="100"/>
    </location>
</feature>
<evidence type="ECO:0000256" key="3">
    <source>
        <dbReference type="ARBA" id="ARBA00022989"/>
    </source>
</evidence>
<dbReference type="OrthoDB" id="1898221at2759"/>
<feature type="transmembrane region" description="Helical" evidence="5">
    <location>
        <begin position="120"/>
        <end position="137"/>
    </location>
</feature>
<feature type="transmembrane region" description="Helical" evidence="5">
    <location>
        <begin position="187"/>
        <end position="206"/>
    </location>
</feature>
<evidence type="ECO:0000256" key="2">
    <source>
        <dbReference type="ARBA" id="ARBA00022692"/>
    </source>
</evidence>
<dbReference type="PANTHER" id="PTHR10989:SF16">
    <property type="entry name" value="AT02829P-RELATED"/>
    <property type="match status" value="1"/>
</dbReference>
<gene>
    <name evidence="6" type="ORF">AWRI3579_g672</name>
</gene>
<feature type="transmembrane region" description="Helical" evidence="5">
    <location>
        <begin position="149"/>
        <end position="167"/>
    </location>
</feature>
<keyword evidence="3 5" id="KW-1133">Transmembrane helix</keyword>
<keyword evidence="4 5" id="KW-0472">Membrane</keyword>
<keyword evidence="2 5" id="KW-0812">Transmembrane</keyword>
<protein>
    <submittedName>
        <fullName evidence="6">UPF0641 membrane protein</fullName>
    </submittedName>
</protein>
<proteinExistence type="predicted"/>
<evidence type="ECO:0000256" key="4">
    <source>
        <dbReference type="ARBA" id="ARBA00023136"/>
    </source>
</evidence>
<accession>A0A1E5RNA0</accession>
<keyword evidence="7" id="KW-1185">Reference proteome</keyword>
<sequence>MTKSKRLATTINAILLVTGTYGLYKCTMVHLPPTLNSAGHKQFLTNISLAISLVYNLLALLTQSSSHLVEKYVFPISVILETVVTLVYWPLKIFFVHLIYQQSANPLQKRGTVLPLHVDMCLHLFPCIGLLFQFLVLKRSQFALSTKTAFIGCLMLGTIYKWYLQILVKPELGAKYPYPFLDIKEPWKSVIMYGVTLVAWGVFMVLQKLKRTYSLKSRAKRV</sequence>
<dbReference type="PANTHER" id="PTHR10989">
    <property type="entry name" value="ANDROGEN-INDUCED PROTEIN 1-RELATED"/>
    <property type="match status" value="1"/>
</dbReference>
<dbReference type="AlphaFoldDB" id="A0A1E5RNA0"/>
<organism evidence="6 7">
    <name type="scientific">Hanseniaspora osmophila</name>
    <dbReference type="NCBI Taxonomy" id="56408"/>
    <lineage>
        <taxon>Eukaryota</taxon>
        <taxon>Fungi</taxon>
        <taxon>Dikarya</taxon>
        <taxon>Ascomycota</taxon>
        <taxon>Saccharomycotina</taxon>
        <taxon>Saccharomycetes</taxon>
        <taxon>Saccharomycodales</taxon>
        <taxon>Saccharomycodaceae</taxon>
        <taxon>Hanseniaspora</taxon>
    </lineage>
</organism>
<name>A0A1E5RNA0_9ASCO</name>
<evidence type="ECO:0000256" key="5">
    <source>
        <dbReference type="SAM" id="Phobius"/>
    </source>
</evidence>
<reference evidence="7" key="1">
    <citation type="journal article" date="2016" name="Genome Announc.">
        <title>Genome sequences of three species of Hanseniaspora isolated from spontaneous wine fermentations.</title>
        <authorList>
            <person name="Sternes P.R."/>
            <person name="Lee D."/>
            <person name="Kutyna D.R."/>
            <person name="Borneman A.R."/>
        </authorList>
    </citation>
    <scope>NUCLEOTIDE SEQUENCE [LARGE SCALE GENOMIC DNA]</scope>
    <source>
        <strain evidence="7">AWRI3579</strain>
    </source>
</reference>
<evidence type="ECO:0000256" key="1">
    <source>
        <dbReference type="ARBA" id="ARBA00004127"/>
    </source>
</evidence>
<dbReference type="Pfam" id="PF04750">
    <property type="entry name" value="Far-17a_AIG1"/>
    <property type="match status" value="1"/>
</dbReference>
<evidence type="ECO:0000313" key="7">
    <source>
        <dbReference type="Proteomes" id="UP000095728"/>
    </source>
</evidence>
<comment type="caution">
    <text evidence="6">The sequence shown here is derived from an EMBL/GenBank/DDBJ whole genome shotgun (WGS) entry which is preliminary data.</text>
</comment>
<evidence type="ECO:0000313" key="6">
    <source>
        <dbReference type="EMBL" id="OEJ88361.1"/>
    </source>
</evidence>
<dbReference type="GO" id="GO:0016020">
    <property type="term" value="C:membrane"/>
    <property type="evidence" value="ECO:0007669"/>
    <property type="project" value="InterPro"/>
</dbReference>
<dbReference type="FunCoup" id="A0A1E5RNA0">
    <property type="interactions" value="81"/>
</dbReference>
<dbReference type="InterPro" id="IPR006838">
    <property type="entry name" value="ADTRP_AIG1"/>
</dbReference>
<feature type="transmembrane region" description="Helical" evidence="5">
    <location>
        <begin position="7"/>
        <end position="24"/>
    </location>
</feature>
<dbReference type="EMBL" id="LPNM01000005">
    <property type="protein sequence ID" value="OEJ88361.1"/>
    <property type="molecule type" value="Genomic_DNA"/>
</dbReference>
<comment type="subcellular location">
    <subcellularLocation>
        <location evidence="1">Endomembrane system</location>
        <topology evidence="1">Multi-pass membrane protein</topology>
    </subcellularLocation>
</comment>
<dbReference type="Proteomes" id="UP000095728">
    <property type="component" value="Unassembled WGS sequence"/>
</dbReference>